<evidence type="ECO:0000256" key="2">
    <source>
        <dbReference type="ARBA" id="ARBA00007677"/>
    </source>
</evidence>
<dbReference type="SUPFAM" id="SSF53448">
    <property type="entry name" value="Nucleotide-diphospho-sugar transferases"/>
    <property type="match status" value="1"/>
</dbReference>
<evidence type="ECO:0000256" key="1">
    <source>
        <dbReference type="ARBA" id="ARBA00004606"/>
    </source>
</evidence>
<keyword evidence="5" id="KW-0812">Transmembrane</keyword>
<dbReference type="AlphaFoldDB" id="A0A9P8PA56"/>
<organism evidence="7 8">
    <name type="scientific">Ogataea philodendri</name>
    <dbReference type="NCBI Taxonomy" id="1378263"/>
    <lineage>
        <taxon>Eukaryota</taxon>
        <taxon>Fungi</taxon>
        <taxon>Dikarya</taxon>
        <taxon>Ascomycota</taxon>
        <taxon>Saccharomycotina</taxon>
        <taxon>Pichiomycetes</taxon>
        <taxon>Pichiales</taxon>
        <taxon>Pichiaceae</taxon>
        <taxon>Ogataea</taxon>
    </lineage>
</organism>
<feature type="chain" id="PRO_5040395533" description="Mannosyltransferase" evidence="6">
    <location>
        <begin position="27"/>
        <end position="478"/>
    </location>
</feature>
<dbReference type="GO" id="GO:0006487">
    <property type="term" value="P:protein N-linked glycosylation"/>
    <property type="evidence" value="ECO:0007669"/>
    <property type="project" value="TreeGrafter"/>
</dbReference>
<dbReference type="GeneID" id="70234134"/>
<dbReference type="PANTHER" id="PTHR31121:SF7">
    <property type="entry name" value="MANNOSYLTRANSFERASE KTR4-RELATED"/>
    <property type="match status" value="1"/>
</dbReference>
<reference evidence="7" key="2">
    <citation type="submission" date="2021-01" db="EMBL/GenBank/DDBJ databases">
        <authorList>
            <person name="Schikora-Tamarit M.A."/>
        </authorList>
    </citation>
    <scope>NUCLEOTIDE SEQUENCE</scope>
    <source>
        <strain evidence="7">CBS6075</strain>
    </source>
</reference>
<keyword evidence="6" id="KW-0732">Signal</keyword>
<dbReference type="InterPro" id="IPR018247">
    <property type="entry name" value="EF_Hand_1_Ca_BS"/>
</dbReference>
<dbReference type="InterPro" id="IPR002685">
    <property type="entry name" value="Glyco_trans_15"/>
</dbReference>
<dbReference type="PANTHER" id="PTHR31121">
    <property type="entry name" value="ALPHA-1,2 MANNOSYLTRANSFERASE KTR1"/>
    <property type="match status" value="1"/>
</dbReference>
<comment type="similarity">
    <text evidence="2">Belongs to the glycosyltransferase 15 family.</text>
</comment>
<reference evidence="7" key="1">
    <citation type="journal article" date="2021" name="Open Biol.">
        <title>Shared evolutionary footprints suggest mitochondrial oxidative damage underlies multiple complex I losses in fungi.</title>
        <authorList>
            <person name="Schikora-Tamarit M.A."/>
            <person name="Marcet-Houben M."/>
            <person name="Nosek J."/>
            <person name="Gabaldon T."/>
        </authorList>
    </citation>
    <scope>NUCLEOTIDE SEQUENCE</scope>
    <source>
        <strain evidence="7">CBS6075</strain>
    </source>
</reference>
<dbReference type="OrthoDB" id="439943at2759"/>
<evidence type="ECO:0000256" key="3">
    <source>
        <dbReference type="ARBA" id="ARBA00022676"/>
    </source>
</evidence>
<dbReference type="GO" id="GO:0006493">
    <property type="term" value="P:protein O-linked glycosylation"/>
    <property type="evidence" value="ECO:0007669"/>
    <property type="project" value="TreeGrafter"/>
</dbReference>
<dbReference type="InterPro" id="IPR029044">
    <property type="entry name" value="Nucleotide-diphossugar_trans"/>
</dbReference>
<sequence>MAIHKSTKYLIAAAVVVVLFLASTRGSTPEKPHVLHPKVDRINKLNRYSSNVNKYGLKFNEKLMGTAKGGQREGLADADHDGKLSIDEIMKVLEYDVAGANDTNEEIVDENMDFYKEVYSKKVTEPKFAKLTYNEVYDESGLKRVLSKDEYPRANATLLTLVRNKELRAIVHTIRQIESTWNYHFHYPYTFISDEEFTSEFKDTVRRHCSGEVFFEIIPQEIWRKPSNIDPEQEQRGIQRLKDNGVQYADMESYHNMCRFNSGWFYRLEGLKKFKWYWRFEPNTDYYCSIDYDIFKFMEDNDKTYGFTISLYDDPLTVETLWPVTMDFVKQNPQYVHPNGAFQWLTDAVQNPTYTKQANGYSTCHFWSNFEIANMDFYRGEAYSKWIDALEAAGGFYYERWGDAPVHSVGVGLFEDKSKVHWFRDIGYHHSPYKSIPNSDKCTAPEDSGYFAPEDVHRQNCLSNWIKYEMTHKELQQY</sequence>
<dbReference type="GO" id="GO:0005794">
    <property type="term" value="C:Golgi apparatus"/>
    <property type="evidence" value="ECO:0007669"/>
    <property type="project" value="TreeGrafter"/>
</dbReference>
<evidence type="ECO:0000256" key="4">
    <source>
        <dbReference type="ARBA" id="ARBA00022679"/>
    </source>
</evidence>
<proteinExistence type="inferred from homology"/>
<evidence type="ECO:0000256" key="5">
    <source>
        <dbReference type="ARBA" id="ARBA00022968"/>
    </source>
</evidence>
<evidence type="ECO:0000313" key="7">
    <source>
        <dbReference type="EMBL" id="KAH3668413.1"/>
    </source>
</evidence>
<comment type="subcellular location">
    <subcellularLocation>
        <location evidence="1">Membrane</location>
        <topology evidence="1">Single-pass type II membrane protein</topology>
    </subcellularLocation>
</comment>
<evidence type="ECO:0000313" key="8">
    <source>
        <dbReference type="Proteomes" id="UP000769157"/>
    </source>
</evidence>
<keyword evidence="3" id="KW-0328">Glycosyltransferase</keyword>
<keyword evidence="8" id="KW-1185">Reference proteome</keyword>
<dbReference type="PROSITE" id="PS00018">
    <property type="entry name" value="EF_HAND_1"/>
    <property type="match status" value="1"/>
</dbReference>
<feature type="signal peptide" evidence="6">
    <location>
        <begin position="1"/>
        <end position="26"/>
    </location>
</feature>
<accession>A0A9P8PA56</accession>
<evidence type="ECO:0008006" key="9">
    <source>
        <dbReference type="Google" id="ProtNLM"/>
    </source>
</evidence>
<dbReference type="Proteomes" id="UP000769157">
    <property type="component" value="Unassembled WGS sequence"/>
</dbReference>
<dbReference type="EMBL" id="JAEUBE010000158">
    <property type="protein sequence ID" value="KAH3668413.1"/>
    <property type="molecule type" value="Genomic_DNA"/>
</dbReference>
<dbReference type="Pfam" id="PF01793">
    <property type="entry name" value="Glyco_transf_15"/>
    <property type="match status" value="1"/>
</dbReference>
<dbReference type="Gene3D" id="3.90.550.10">
    <property type="entry name" value="Spore Coat Polysaccharide Biosynthesis Protein SpsA, Chain A"/>
    <property type="match status" value="1"/>
</dbReference>
<keyword evidence="5" id="KW-0735">Signal-anchor</keyword>
<comment type="caution">
    <text evidence="7">The sequence shown here is derived from an EMBL/GenBank/DDBJ whole genome shotgun (WGS) entry which is preliminary data.</text>
</comment>
<dbReference type="GO" id="GO:0000026">
    <property type="term" value="F:alpha-1,2-mannosyltransferase activity"/>
    <property type="evidence" value="ECO:0007669"/>
    <property type="project" value="TreeGrafter"/>
</dbReference>
<dbReference type="RefSeq" id="XP_046062827.1">
    <property type="nucleotide sequence ID" value="XM_046203007.1"/>
</dbReference>
<dbReference type="FunFam" id="3.90.550.10:FF:000051">
    <property type="entry name" value="Alpha-1,2-mannosyltransferase (Ktr4)"/>
    <property type="match status" value="1"/>
</dbReference>
<dbReference type="GO" id="GO:0016020">
    <property type="term" value="C:membrane"/>
    <property type="evidence" value="ECO:0007669"/>
    <property type="project" value="UniProtKB-SubCell"/>
</dbReference>
<protein>
    <recommendedName>
        <fullName evidence="9">Mannosyltransferase</fullName>
    </recommendedName>
</protein>
<name>A0A9P8PA56_9ASCO</name>
<dbReference type="GO" id="GO:0000032">
    <property type="term" value="P:cell wall mannoprotein biosynthetic process"/>
    <property type="evidence" value="ECO:0007669"/>
    <property type="project" value="TreeGrafter"/>
</dbReference>
<gene>
    <name evidence="7" type="ORF">OGAPHI_002167</name>
</gene>
<evidence type="ECO:0000256" key="6">
    <source>
        <dbReference type="SAM" id="SignalP"/>
    </source>
</evidence>
<keyword evidence="4" id="KW-0808">Transferase</keyword>